<reference evidence="1" key="2">
    <citation type="submission" date="2025-03" db="EMBL/GenBank/DDBJ databases">
        <authorList>
            <consortium name="ELIXIR-Norway"/>
            <consortium name="Elixir Norway"/>
        </authorList>
    </citation>
    <scope>NUCLEOTIDE SEQUENCE</scope>
</reference>
<sequence>MASLVLDPVLCEPPRLAVHSEETAELAPALCSSVEETLYAQATQFSLKRRPEEADGYPHAPWRGTVECRNVSLSGKGRWGWKPPSFVDFLSRGSSGTCDLGPLGGLLSLEGHLLSPGCGRNWSQDSASGGTGRAPRGTRRARGLATAPLAPHSSDHSAKHSRGSKLRGGGSQLGDGEHIGERLGGTLRLSDSTRLLLPVRPPRSSTWPRCARDAPSLSP</sequence>
<protein>
    <submittedName>
        <fullName evidence="1">Uncharacterized protein</fullName>
    </submittedName>
</protein>
<proteinExistence type="predicted"/>
<organism evidence="1 2">
    <name type="scientific">Rangifer tarandus platyrhynchus</name>
    <name type="common">Svalbard reindeer</name>
    <dbReference type="NCBI Taxonomy" id="3082113"/>
    <lineage>
        <taxon>Eukaryota</taxon>
        <taxon>Metazoa</taxon>
        <taxon>Chordata</taxon>
        <taxon>Craniata</taxon>
        <taxon>Vertebrata</taxon>
        <taxon>Euteleostomi</taxon>
        <taxon>Mammalia</taxon>
        <taxon>Eutheria</taxon>
        <taxon>Laurasiatheria</taxon>
        <taxon>Artiodactyla</taxon>
        <taxon>Ruminantia</taxon>
        <taxon>Pecora</taxon>
        <taxon>Cervidae</taxon>
        <taxon>Odocoileinae</taxon>
        <taxon>Rangifer</taxon>
    </lineage>
</organism>
<gene>
    <name evidence="1" type="ORF">MRATA1EN22A_LOCUS1521</name>
</gene>
<dbReference type="EMBL" id="OX596085">
    <property type="protein sequence ID" value="CAM9363883.1"/>
    <property type="molecule type" value="Genomic_DNA"/>
</dbReference>
<evidence type="ECO:0000313" key="2">
    <source>
        <dbReference type="Proteomes" id="UP001162501"/>
    </source>
</evidence>
<reference evidence="1" key="1">
    <citation type="submission" date="2023-05" db="EMBL/GenBank/DDBJ databases">
        <authorList>
            <consortium name="ELIXIR-Norway"/>
        </authorList>
    </citation>
    <scope>NUCLEOTIDE SEQUENCE</scope>
</reference>
<evidence type="ECO:0000313" key="1">
    <source>
        <dbReference type="EMBL" id="CAM9363883.1"/>
    </source>
</evidence>
<name>A0AC59Y459_RANTA</name>
<dbReference type="Proteomes" id="UP001162501">
    <property type="component" value="Chromosome 1"/>
</dbReference>
<accession>A0AC59Y459</accession>